<dbReference type="InterPro" id="IPR052355">
    <property type="entry name" value="CENP-V-like"/>
</dbReference>
<evidence type="ECO:0000256" key="1">
    <source>
        <dbReference type="ARBA" id="ARBA00005495"/>
    </source>
</evidence>
<feature type="domain" description="CENP-V/GFA" evidence="4">
    <location>
        <begin position="21"/>
        <end position="138"/>
    </location>
</feature>
<dbReference type="Gene3D" id="2.170.150.70">
    <property type="match status" value="1"/>
</dbReference>
<comment type="similarity">
    <text evidence="1">Belongs to the Gfa family.</text>
</comment>
<dbReference type="GO" id="GO:0016846">
    <property type="term" value="F:carbon-sulfur lyase activity"/>
    <property type="evidence" value="ECO:0007669"/>
    <property type="project" value="InterPro"/>
</dbReference>
<keyword evidence="6" id="KW-1185">Reference proteome</keyword>
<dbReference type="PROSITE" id="PS51891">
    <property type="entry name" value="CENP_V_GFA"/>
    <property type="match status" value="1"/>
</dbReference>
<gene>
    <name evidence="5" type="ORF">BT63DRAFT_308428</name>
</gene>
<name>A0A6A6U711_9PEZI</name>
<organism evidence="5 6">
    <name type="scientific">Microthyrium microscopicum</name>
    <dbReference type="NCBI Taxonomy" id="703497"/>
    <lineage>
        <taxon>Eukaryota</taxon>
        <taxon>Fungi</taxon>
        <taxon>Dikarya</taxon>
        <taxon>Ascomycota</taxon>
        <taxon>Pezizomycotina</taxon>
        <taxon>Dothideomycetes</taxon>
        <taxon>Dothideomycetes incertae sedis</taxon>
        <taxon>Microthyriales</taxon>
        <taxon>Microthyriaceae</taxon>
        <taxon>Microthyrium</taxon>
    </lineage>
</organism>
<dbReference type="Proteomes" id="UP000799302">
    <property type="component" value="Unassembled WGS sequence"/>
</dbReference>
<dbReference type="EMBL" id="MU004237">
    <property type="protein sequence ID" value="KAF2668055.1"/>
    <property type="molecule type" value="Genomic_DNA"/>
</dbReference>
<keyword evidence="2" id="KW-0479">Metal-binding</keyword>
<dbReference type="PANTHER" id="PTHR28620:SF1">
    <property type="entry name" value="CENP-V_GFA DOMAIN-CONTAINING PROTEIN"/>
    <property type="match status" value="1"/>
</dbReference>
<protein>
    <recommendedName>
        <fullName evidence="4">CENP-V/GFA domain-containing protein</fullName>
    </recommendedName>
</protein>
<evidence type="ECO:0000313" key="6">
    <source>
        <dbReference type="Proteomes" id="UP000799302"/>
    </source>
</evidence>
<evidence type="ECO:0000313" key="5">
    <source>
        <dbReference type="EMBL" id="KAF2668055.1"/>
    </source>
</evidence>
<accession>A0A6A6U711</accession>
<dbReference type="AlphaFoldDB" id="A0A6A6U711"/>
<dbReference type="OrthoDB" id="2993351at2759"/>
<dbReference type="Pfam" id="PF04828">
    <property type="entry name" value="GFA"/>
    <property type="match status" value="1"/>
</dbReference>
<dbReference type="PANTHER" id="PTHR28620">
    <property type="entry name" value="CENTROMERE PROTEIN V"/>
    <property type="match status" value="1"/>
</dbReference>
<sequence length="138" mass="15641">MTEPKQVTKFPPPQQGERVTYTGSCHCNAVVYQITHCKLEENEVVTCNCSICTRNGYLFIYAPPEDFEFVTGSDNILTKYKFHKMNSAHYFCPRCGTSIFAVSEAAEFFPGYRGVNVRTLHDVDISKLNLVHLDGKSF</sequence>
<proteinExistence type="inferred from homology"/>
<evidence type="ECO:0000256" key="2">
    <source>
        <dbReference type="ARBA" id="ARBA00022723"/>
    </source>
</evidence>
<dbReference type="SUPFAM" id="SSF51316">
    <property type="entry name" value="Mss4-like"/>
    <property type="match status" value="1"/>
</dbReference>
<dbReference type="InterPro" id="IPR006913">
    <property type="entry name" value="CENP-V/GFA"/>
</dbReference>
<keyword evidence="3" id="KW-0862">Zinc</keyword>
<evidence type="ECO:0000259" key="4">
    <source>
        <dbReference type="PROSITE" id="PS51891"/>
    </source>
</evidence>
<reference evidence="5" key="1">
    <citation type="journal article" date="2020" name="Stud. Mycol.">
        <title>101 Dothideomycetes genomes: a test case for predicting lifestyles and emergence of pathogens.</title>
        <authorList>
            <person name="Haridas S."/>
            <person name="Albert R."/>
            <person name="Binder M."/>
            <person name="Bloem J."/>
            <person name="Labutti K."/>
            <person name="Salamov A."/>
            <person name="Andreopoulos B."/>
            <person name="Baker S."/>
            <person name="Barry K."/>
            <person name="Bills G."/>
            <person name="Bluhm B."/>
            <person name="Cannon C."/>
            <person name="Castanera R."/>
            <person name="Culley D."/>
            <person name="Daum C."/>
            <person name="Ezra D."/>
            <person name="Gonzalez J."/>
            <person name="Henrissat B."/>
            <person name="Kuo A."/>
            <person name="Liang C."/>
            <person name="Lipzen A."/>
            <person name="Lutzoni F."/>
            <person name="Magnuson J."/>
            <person name="Mondo S."/>
            <person name="Nolan M."/>
            <person name="Ohm R."/>
            <person name="Pangilinan J."/>
            <person name="Park H.-J."/>
            <person name="Ramirez L."/>
            <person name="Alfaro M."/>
            <person name="Sun H."/>
            <person name="Tritt A."/>
            <person name="Yoshinaga Y."/>
            <person name="Zwiers L.-H."/>
            <person name="Turgeon B."/>
            <person name="Goodwin S."/>
            <person name="Spatafora J."/>
            <person name="Crous P."/>
            <person name="Grigoriev I."/>
        </authorList>
    </citation>
    <scope>NUCLEOTIDE SEQUENCE</scope>
    <source>
        <strain evidence="5">CBS 115976</strain>
    </source>
</reference>
<dbReference type="GO" id="GO:0046872">
    <property type="term" value="F:metal ion binding"/>
    <property type="evidence" value="ECO:0007669"/>
    <property type="project" value="UniProtKB-KW"/>
</dbReference>
<dbReference type="InterPro" id="IPR011057">
    <property type="entry name" value="Mss4-like_sf"/>
</dbReference>
<evidence type="ECO:0000256" key="3">
    <source>
        <dbReference type="ARBA" id="ARBA00022833"/>
    </source>
</evidence>